<dbReference type="Gene3D" id="3.40.50.300">
    <property type="entry name" value="P-loop containing nucleotide triphosphate hydrolases"/>
    <property type="match status" value="1"/>
</dbReference>
<dbReference type="InterPro" id="IPR027417">
    <property type="entry name" value="P-loop_NTPase"/>
</dbReference>
<proteinExistence type="inferred from homology"/>
<dbReference type="HAMAP" id="MF_00238">
    <property type="entry name" value="Cytidyl_kinase_type1"/>
    <property type="match status" value="1"/>
</dbReference>
<dbReference type="AlphaFoldDB" id="A0AAJ1TP73"/>
<evidence type="ECO:0000256" key="6">
    <source>
        <dbReference type="ARBA" id="ARBA00047615"/>
    </source>
</evidence>
<evidence type="ECO:0000256" key="3">
    <source>
        <dbReference type="ARBA" id="ARBA00022741"/>
    </source>
</evidence>
<dbReference type="SUPFAM" id="SSF52540">
    <property type="entry name" value="P-loop containing nucleoside triphosphate hydrolases"/>
    <property type="match status" value="1"/>
</dbReference>
<evidence type="ECO:0000313" key="11">
    <source>
        <dbReference type="Proteomes" id="UP001238450"/>
    </source>
</evidence>
<dbReference type="InterPro" id="IPR011994">
    <property type="entry name" value="Cytidylate_kinase_dom"/>
</dbReference>
<comment type="catalytic activity">
    <reaction evidence="7 8">
        <text>CMP + ATP = CDP + ADP</text>
        <dbReference type="Rhea" id="RHEA:11600"/>
        <dbReference type="ChEBI" id="CHEBI:30616"/>
        <dbReference type="ChEBI" id="CHEBI:58069"/>
        <dbReference type="ChEBI" id="CHEBI:60377"/>
        <dbReference type="ChEBI" id="CHEBI:456216"/>
        <dbReference type="EC" id="2.7.4.25"/>
    </reaction>
</comment>
<comment type="similarity">
    <text evidence="1 8">Belongs to the cytidylate kinase family. Type 1 subfamily.</text>
</comment>
<dbReference type="InterPro" id="IPR003136">
    <property type="entry name" value="Cytidylate_kin"/>
</dbReference>
<evidence type="ECO:0000256" key="1">
    <source>
        <dbReference type="ARBA" id="ARBA00009427"/>
    </source>
</evidence>
<dbReference type="Pfam" id="PF02224">
    <property type="entry name" value="Cytidylate_kin"/>
    <property type="match status" value="1"/>
</dbReference>
<keyword evidence="2 8" id="KW-0808">Transferase</keyword>
<evidence type="ECO:0000256" key="4">
    <source>
        <dbReference type="ARBA" id="ARBA00022777"/>
    </source>
</evidence>
<keyword evidence="3 8" id="KW-0547">Nucleotide-binding</keyword>
<organism evidence="10 11">
    <name type="scientific">Croceifilum oryzae</name>
    <dbReference type="NCBI Taxonomy" id="1553429"/>
    <lineage>
        <taxon>Bacteria</taxon>
        <taxon>Bacillati</taxon>
        <taxon>Bacillota</taxon>
        <taxon>Bacilli</taxon>
        <taxon>Bacillales</taxon>
        <taxon>Thermoactinomycetaceae</taxon>
        <taxon>Croceifilum</taxon>
    </lineage>
</organism>
<comment type="subcellular location">
    <subcellularLocation>
        <location evidence="8">Cytoplasm</location>
    </subcellularLocation>
</comment>
<evidence type="ECO:0000256" key="5">
    <source>
        <dbReference type="ARBA" id="ARBA00022840"/>
    </source>
</evidence>
<evidence type="ECO:0000256" key="8">
    <source>
        <dbReference type="HAMAP-Rule" id="MF_00238"/>
    </source>
</evidence>
<evidence type="ECO:0000259" key="9">
    <source>
        <dbReference type="Pfam" id="PF02224"/>
    </source>
</evidence>
<dbReference type="GO" id="GO:0005829">
    <property type="term" value="C:cytosol"/>
    <property type="evidence" value="ECO:0007669"/>
    <property type="project" value="TreeGrafter"/>
</dbReference>
<dbReference type="RefSeq" id="WP_307253480.1">
    <property type="nucleotide sequence ID" value="NZ_JAUSUV010000009.1"/>
</dbReference>
<accession>A0AAJ1TP73</accession>
<keyword evidence="4 8" id="KW-0418">Kinase</keyword>
<comment type="catalytic activity">
    <reaction evidence="6 8">
        <text>dCMP + ATP = dCDP + ADP</text>
        <dbReference type="Rhea" id="RHEA:25094"/>
        <dbReference type="ChEBI" id="CHEBI:30616"/>
        <dbReference type="ChEBI" id="CHEBI:57566"/>
        <dbReference type="ChEBI" id="CHEBI:58593"/>
        <dbReference type="ChEBI" id="CHEBI:456216"/>
        <dbReference type="EC" id="2.7.4.25"/>
    </reaction>
</comment>
<gene>
    <name evidence="8" type="primary">cmk</name>
    <name evidence="10" type="ORF">J2Z48_002240</name>
</gene>
<reference evidence="10 11" key="1">
    <citation type="submission" date="2023-07" db="EMBL/GenBank/DDBJ databases">
        <title>Genomic Encyclopedia of Type Strains, Phase IV (KMG-IV): sequencing the most valuable type-strain genomes for metagenomic binning, comparative biology and taxonomic classification.</title>
        <authorList>
            <person name="Goeker M."/>
        </authorList>
    </citation>
    <scope>NUCLEOTIDE SEQUENCE [LARGE SCALE GENOMIC DNA]</scope>
    <source>
        <strain evidence="10 11">DSM 46876</strain>
    </source>
</reference>
<name>A0AAJ1TP73_9BACL</name>
<dbReference type="GO" id="GO:0036431">
    <property type="term" value="F:dCMP kinase activity"/>
    <property type="evidence" value="ECO:0007669"/>
    <property type="project" value="InterPro"/>
</dbReference>
<protein>
    <recommendedName>
        <fullName evidence="8">Cytidylate kinase</fullName>
        <shortName evidence="8">CK</shortName>
        <ecNumber evidence="8">2.7.4.25</ecNumber>
    </recommendedName>
    <alternativeName>
        <fullName evidence="8">Cytidine monophosphate kinase</fullName>
        <shortName evidence="8">CMP kinase</shortName>
    </alternativeName>
</protein>
<evidence type="ECO:0000256" key="7">
    <source>
        <dbReference type="ARBA" id="ARBA00048478"/>
    </source>
</evidence>
<comment type="caution">
    <text evidence="10">The sequence shown here is derived from an EMBL/GenBank/DDBJ whole genome shotgun (WGS) entry which is preliminary data.</text>
</comment>
<feature type="binding site" evidence="8">
    <location>
        <begin position="11"/>
        <end position="19"/>
    </location>
    <ligand>
        <name>ATP</name>
        <dbReference type="ChEBI" id="CHEBI:30616"/>
    </ligand>
</feature>
<sequence length="223" mass="24816">MNSHLLVAIDGPAGAGKSTVAKRVARRLEIPYVDTGSMYRTIAWLALKEGLTADQEAEISELALSTPMTLVEGGVKVHDVVLKDELRTSEISNFASTIAAMPRVREALVRKQQEIAQLQSVVMDGRDIGTHVLPQAHVKVFLTASIEERARRRFGELQGKNQSPDYEKLLQEIKQRDENDRNRTFSPLRQAKDAILIDSTDQTIEEMVEMILELCCTKMGGAE</sequence>
<dbReference type="CDD" id="cd02020">
    <property type="entry name" value="CMPK"/>
    <property type="match status" value="1"/>
</dbReference>
<dbReference type="GO" id="GO:0015949">
    <property type="term" value="P:nucleobase-containing small molecule interconversion"/>
    <property type="evidence" value="ECO:0007669"/>
    <property type="project" value="TreeGrafter"/>
</dbReference>
<dbReference type="EC" id="2.7.4.25" evidence="8"/>
<feature type="domain" description="Cytidylate kinase" evidence="9">
    <location>
        <begin position="7"/>
        <end position="214"/>
    </location>
</feature>
<dbReference type="PANTHER" id="PTHR21299:SF2">
    <property type="entry name" value="CYTIDYLATE KINASE"/>
    <property type="match status" value="1"/>
</dbReference>
<evidence type="ECO:0000313" key="10">
    <source>
        <dbReference type="EMBL" id="MDQ0418051.1"/>
    </source>
</evidence>
<dbReference type="PANTHER" id="PTHR21299">
    <property type="entry name" value="CYTIDYLATE KINASE/PANTOATE-BETA-ALANINE LIGASE"/>
    <property type="match status" value="1"/>
</dbReference>
<keyword evidence="8" id="KW-0963">Cytoplasm</keyword>
<keyword evidence="5 8" id="KW-0067">ATP-binding</keyword>
<dbReference type="NCBIfam" id="TIGR00017">
    <property type="entry name" value="cmk"/>
    <property type="match status" value="1"/>
</dbReference>
<dbReference type="GO" id="GO:0006220">
    <property type="term" value="P:pyrimidine nucleotide metabolic process"/>
    <property type="evidence" value="ECO:0007669"/>
    <property type="project" value="UniProtKB-UniRule"/>
</dbReference>
<dbReference type="EMBL" id="JAUSUV010000009">
    <property type="protein sequence ID" value="MDQ0418051.1"/>
    <property type="molecule type" value="Genomic_DNA"/>
</dbReference>
<dbReference type="GO" id="GO:0005524">
    <property type="term" value="F:ATP binding"/>
    <property type="evidence" value="ECO:0007669"/>
    <property type="project" value="UniProtKB-UniRule"/>
</dbReference>
<keyword evidence="11" id="KW-1185">Reference proteome</keyword>
<dbReference type="Proteomes" id="UP001238450">
    <property type="component" value="Unassembled WGS sequence"/>
</dbReference>
<evidence type="ECO:0000256" key="2">
    <source>
        <dbReference type="ARBA" id="ARBA00022679"/>
    </source>
</evidence>